<dbReference type="SUPFAM" id="SSF53098">
    <property type="entry name" value="Ribonuclease H-like"/>
    <property type="match status" value="1"/>
</dbReference>
<dbReference type="OrthoDB" id="1607513at2759"/>
<feature type="compositionally biased region" description="Basic and acidic residues" evidence="6">
    <location>
        <begin position="269"/>
        <end position="290"/>
    </location>
</feature>
<feature type="region of interest" description="Disordered" evidence="6">
    <location>
        <begin position="217"/>
        <end position="318"/>
    </location>
</feature>
<gene>
    <name evidence="7" type="ORF">MGAL_10B001335</name>
</gene>
<evidence type="ECO:0000256" key="1">
    <source>
        <dbReference type="ARBA" id="ARBA00004123"/>
    </source>
</evidence>
<evidence type="ECO:0000313" key="7">
    <source>
        <dbReference type="EMBL" id="VDI28309.1"/>
    </source>
</evidence>
<proteinExistence type="predicted"/>
<name>A0A8B6E356_MYTGA</name>
<dbReference type="AlphaFoldDB" id="A0A8B6E356"/>
<organism evidence="7 8">
    <name type="scientific">Mytilus galloprovincialis</name>
    <name type="common">Mediterranean mussel</name>
    <dbReference type="NCBI Taxonomy" id="29158"/>
    <lineage>
        <taxon>Eukaryota</taxon>
        <taxon>Metazoa</taxon>
        <taxon>Spiralia</taxon>
        <taxon>Lophotrochozoa</taxon>
        <taxon>Mollusca</taxon>
        <taxon>Bivalvia</taxon>
        <taxon>Autobranchia</taxon>
        <taxon>Pteriomorphia</taxon>
        <taxon>Mytilida</taxon>
        <taxon>Mytiloidea</taxon>
        <taxon>Mytilidae</taxon>
        <taxon>Mytilinae</taxon>
        <taxon>Mytilus</taxon>
    </lineage>
</organism>
<feature type="compositionally biased region" description="Low complexity" evidence="6">
    <location>
        <begin position="258"/>
        <end position="268"/>
    </location>
</feature>
<dbReference type="PANTHER" id="PTHR46481:SF10">
    <property type="entry name" value="ZINC FINGER BED DOMAIN-CONTAINING PROTEIN 39"/>
    <property type="match status" value="1"/>
</dbReference>
<evidence type="ECO:0000256" key="2">
    <source>
        <dbReference type="ARBA" id="ARBA00022723"/>
    </source>
</evidence>
<keyword evidence="2" id="KW-0479">Metal-binding</keyword>
<evidence type="ECO:0000256" key="5">
    <source>
        <dbReference type="ARBA" id="ARBA00023242"/>
    </source>
</evidence>
<keyword evidence="3" id="KW-0863">Zinc-finger</keyword>
<dbReference type="SUPFAM" id="SSF140996">
    <property type="entry name" value="Hermes dimerisation domain"/>
    <property type="match status" value="1"/>
</dbReference>
<dbReference type="Proteomes" id="UP000596742">
    <property type="component" value="Unassembled WGS sequence"/>
</dbReference>
<dbReference type="GO" id="GO:0005634">
    <property type="term" value="C:nucleus"/>
    <property type="evidence" value="ECO:0007669"/>
    <property type="project" value="UniProtKB-SubCell"/>
</dbReference>
<keyword evidence="5" id="KW-0539">Nucleus</keyword>
<sequence length="613" mass="70669">MNRETKADPESSESVSLDLLTYADLESLRQRKTGSVPKSNVPHGKTVSLNSKRYLIVTYTVEFDRIHYPLPLPYMGKPDPRALQEVIRQQRSEIKAFRQQGGSNEHKHGNREFEKLQKDYNLMLKEKEELEAEFLHFRREVKTTSTGNAVKEIRILKALTKSLEEDLMKEKTRHQRSTTKRSQEYRDLLEEVEELRASERNLRIRVKSLTNELAVYKRDRIRPPPQRSSRPPIRERYNSRERSISRERSLSRDRSWSSDRLSVRNSSLNRERRSSKERPSSAPDRSRLSDKSSSSFRNNVHRPRSRTPSPSPAGNTTNLQWHIDHEHDERNAGSKVKNTQQRCTNAAFTVLHTTRSTKSEQPKITSSMLERISTTRQAALDDALMKLLVGKVLPLSLVEHPLFHGFVNLLDSRYKIPGRHFITKALERKKKNIEEKVKSEMKSCKNVSITHDGWTSCNTESYSCVTAHFITNQWELVNAVLQTKKVEGSHTGENIANALKEVKETWSLPDIISVTDNAANEKKAFQILNWIRFGCYGHRINLVVKDALSVSKEISHVIAKGRKLVTFFHQSTSANDSLLAKQKLLLQEEFVGHKLIMDVPTRWNSTVAMLSVY</sequence>
<accession>A0A8B6E356</accession>
<comment type="subcellular location">
    <subcellularLocation>
        <location evidence="1">Nucleus</location>
    </subcellularLocation>
</comment>
<protein>
    <submittedName>
        <fullName evidence="7">Coiled-coil domain-containing protein 61</fullName>
    </submittedName>
</protein>
<dbReference type="EMBL" id="UYJE01004473">
    <property type="protein sequence ID" value="VDI28309.1"/>
    <property type="molecule type" value="Genomic_DNA"/>
</dbReference>
<reference evidence="7" key="1">
    <citation type="submission" date="2018-11" db="EMBL/GenBank/DDBJ databases">
        <authorList>
            <person name="Alioto T."/>
            <person name="Alioto T."/>
        </authorList>
    </citation>
    <scope>NUCLEOTIDE SEQUENCE</scope>
</reference>
<keyword evidence="4" id="KW-0862">Zinc</keyword>
<evidence type="ECO:0000313" key="8">
    <source>
        <dbReference type="Proteomes" id="UP000596742"/>
    </source>
</evidence>
<feature type="compositionally biased region" description="Basic and acidic residues" evidence="6">
    <location>
        <begin position="232"/>
        <end position="257"/>
    </location>
</feature>
<dbReference type="GO" id="GO:0008270">
    <property type="term" value="F:zinc ion binding"/>
    <property type="evidence" value="ECO:0007669"/>
    <property type="project" value="UniProtKB-KW"/>
</dbReference>
<comment type="caution">
    <text evidence="7">The sequence shown here is derived from an EMBL/GenBank/DDBJ whole genome shotgun (WGS) entry which is preliminary data.</text>
</comment>
<evidence type="ECO:0000256" key="6">
    <source>
        <dbReference type="SAM" id="MobiDB-lite"/>
    </source>
</evidence>
<evidence type="ECO:0000256" key="4">
    <source>
        <dbReference type="ARBA" id="ARBA00022833"/>
    </source>
</evidence>
<evidence type="ECO:0000256" key="3">
    <source>
        <dbReference type="ARBA" id="ARBA00022771"/>
    </source>
</evidence>
<keyword evidence="8" id="KW-1185">Reference proteome</keyword>
<dbReference type="PANTHER" id="PTHR46481">
    <property type="entry name" value="ZINC FINGER BED DOMAIN-CONTAINING PROTEIN 4"/>
    <property type="match status" value="1"/>
</dbReference>
<dbReference type="InterPro" id="IPR052035">
    <property type="entry name" value="ZnF_BED_domain_contain"/>
</dbReference>
<dbReference type="InterPro" id="IPR012337">
    <property type="entry name" value="RNaseH-like_sf"/>
</dbReference>